<feature type="signal peptide" evidence="3">
    <location>
        <begin position="1"/>
        <end position="25"/>
    </location>
</feature>
<evidence type="ECO:0000256" key="1">
    <source>
        <dbReference type="ARBA" id="ARBA00006941"/>
    </source>
</evidence>
<dbReference type="PANTHER" id="PTHR11740">
    <property type="entry name" value="CASEIN KINASE II SUBUNIT BETA"/>
    <property type="match status" value="1"/>
</dbReference>
<dbReference type="InterPro" id="IPR000704">
    <property type="entry name" value="Casein_kinase_II_reg-sub"/>
</dbReference>
<organism evidence="4 5">
    <name type="scientific">Flemingia macrophylla</name>
    <dbReference type="NCBI Taxonomy" id="520843"/>
    <lineage>
        <taxon>Eukaryota</taxon>
        <taxon>Viridiplantae</taxon>
        <taxon>Streptophyta</taxon>
        <taxon>Embryophyta</taxon>
        <taxon>Tracheophyta</taxon>
        <taxon>Spermatophyta</taxon>
        <taxon>Magnoliopsida</taxon>
        <taxon>eudicotyledons</taxon>
        <taxon>Gunneridae</taxon>
        <taxon>Pentapetalae</taxon>
        <taxon>rosids</taxon>
        <taxon>fabids</taxon>
        <taxon>Fabales</taxon>
        <taxon>Fabaceae</taxon>
        <taxon>Papilionoideae</taxon>
        <taxon>50 kb inversion clade</taxon>
        <taxon>NPAAA clade</taxon>
        <taxon>indigoferoid/millettioid clade</taxon>
        <taxon>Phaseoleae</taxon>
        <taxon>Flemingia</taxon>
    </lineage>
</organism>
<comment type="subunit">
    <text evidence="2">Tetramer of two alpha and two beta subunits.</text>
</comment>
<comment type="caution">
    <text evidence="4">The sequence shown here is derived from an EMBL/GenBank/DDBJ whole genome shotgun (WGS) entry which is preliminary data.</text>
</comment>
<dbReference type="InterPro" id="IPR035991">
    <property type="entry name" value="Casein_kinase_II_beta-like"/>
</dbReference>
<evidence type="ECO:0000256" key="3">
    <source>
        <dbReference type="SAM" id="SignalP"/>
    </source>
</evidence>
<keyword evidence="3" id="KW-0732">Signal</keyword>
<dbReference type="Gene3D" id="1.10.1820.10">
    <property type="entry name" value="protein kinase ck2 holoenzyme, chain C, domain 1"/>
    <property type="match status" value="1"/>
</dbReference>
<dbReference type="GO" id="GO:0005956">
    <property type="term" value="C:protein kinase CK2 complex"/>
    <property type="evidence" value="ECO:0007669"/>
    <property type="project" value="UniProtKB-UniRule"/>
</dbReference>
<dbReference type="Pfam" id="PF01214">
    <property type="entry name" value="CK_II_beta"/>
    <property type="match status" value="1"/>
</dbReference>
<evidence type="ECO:0000256" key="2">
    <source>
        <dbReference type="RuleBase" id="RU361268"/>
    </source>
</evidence>
<dbReference type="SUPFAM" id="SSF57798">
    <property type="entry name" value="Casein kinase II beta subunit"/>
    <property type="match status" value="1"/>
</dbReference>
<sequence length="205" mass="22593">MHHASIVRASPMTLLYLSWVGKVEEEEVDVVEVRVRVRNCLWMIWFLEFVGDMFTEEHNKLIESAAEMLYGMIHARYVLTNKGMAAMGTASVIISLTGTLHVGSLGPNNLVRTQSSSTAVNGDAQDRHLHGLLVPAALSGGGEGCLRAVEMRGLRGEREAPWFIHNGERKNKVVVEPSGEGTVIAENRSFLFANHLCKECSSKMS</sequence>
<accession>A0ABD1MNH1</accession>
<keyword evidence="5" id="KW-1185">Reference proteome</keyword>
<dbReference type="Proteomes" id="UP001603857">
    <property type="component" value="Unassembled WGS sequence"/>
</dbReference>
<evidence type="ECO:0000313" key="5">
    <source>
        <dbReference type="Proteomes" id="UP001603857"/>
    </source>
</evidence>
<protein>
    <recommendedName>
        <fullName evidence="2">Casein kinase II subunit beta</fullName>
        <shortName evidence="2">CK II beta</shortName>
    </recommendedName>
</protein>
<gene>
    <name evidence="4" type="ORF">Fmac_011677</name>
</gene>
<dbReference type="PANTHER" id="PTHR11740:SF21">
    <property type="entry name" value="CASEIN KINASE II SUBUNIT BETA"/>
    <property type="match status" value="1"/>
</dbReference>
<dbReference type="AlphaFoldDB" id="A0ABD1MNH1"/>
<dbReference type="EMBL" id="JBGMDY010000004">
    <property type="protein sequence ID" value="KAL2337231.1"/>
    <property type="molecule type" value="Genomic_DNA"/>
</dbReference>
<evidence type="ECO:0000313" key="4">
    <source>
        <dbReference type="EMBL" id="KAL2337231.1"/>
    </source>
</evidence>
<comment type="similarity">
    <text evidence="1 2">Belongs to the casein kinase 2 subunit beta family.</text>
</comment>
<comment type="function">
    <text evidence="2">Plays a complex role in regulating the basal catalytic activity of the alpha subunit.</text>
</comment>
<name>A0ABD1MNH1_9FABA</name>
<proteinExistence type="inferred from homology"/>
<reference evidence="4 5" key="1">
    <citation type="submission" date="2024-08" db="EMBL/GenBank/DDBJ databases">
        <title>Insights into the chromosomal genome structure of Flemingia macrophylla.</title>
        <authorList>
            <person name="Ding Y."/>
            <person name="Zhao Y."/>
            <person name="Bi W."/>
            <person name="Wu M."/>
            <person name="Zhao G."/>
            <person name="Gong Y."/>
            <person name="Li W."/>
            <person name="Zhang P."/>
        </authorList>
    </citation>
    <scope>NUCLEOTIDE SEQUENCE [LARGE SCALE GENOMIC DNA]</scope>
    <source>
        <strain evidence="4">DYQJB</strain>
        <tissue evidence="4">Leaf</tissue>
    </source>
</reference>
<feature type="chain" id="PRO_5044785110" description="Casein kinase II subunit beta" evidence="3">
    <location>
        <begin position="26"/>
        <end position="205"/>
    </location>
</feature>
<dbReference type="InterPro" id="IPR016149">
    <property type="entry name" value="Casein_kin_II_reg-sub_N"/>
</dbReference>